<evidence type="ECO:0000256" key="1">
    <source>
        <dbReference type="SAM" id="Phobius"/>
    </source>
</evidence>
<dbReference type="OrthoDB" id="1112284at2759"/>
<dbReference type="EMBL" id="QGKX02000004">
    <property type="protein sequence ID" value="KAF3600036.1"/>
    <property type="molecule type" value="Genomic_DNA"/>
</dbReference>
<evidence type="ECO:0000313" key="3">
    <source>
        <dbReference type="Proteomes" id="UP000712600"/>
    </source>
</evidence>
<sequence length="54" mass="6242">MFVSSSTCAYEIRKGNQASRSDPSLLQSDLHSKIIKIKCVFVYFFLILICVFFF</sequence>
<proteinExistence type="predicted"/>
<keyword evidence="1" id="KW-0472">Membrane</keyword>
<reference evidence="2" key="1">
    <citation type="submission" date="2019-12" db="EMBL/GenBank/DDBJ databases">
        <title>Genome sequencing and annotation of Brassica cretica.</title>
        <authorList>
            <person name="Studholme D.J."/>
            <person name="Sarris P."/>
        </authorList>
    </citation>
    <scope>NUCLEOTIDE SEQUENCE</scope>
    <source>
        <strain evidence="2">PFS-109/04</strain>
        <tissue evidence="2">Leaf</tissue>
    </source>
</reference>
<comment type="caution">
    <text evidence="2">The sequence shown here is derived from an EMBL/GenBank/DDBJ whole genome shotgun (WGS) entry which is preliminary data.</text>
</comment>
<feature type="transmembrane region" description="Helical" evidence="1">
    <location>
        <begin position="34"/>
        <end position="53"/>
    </location>
</feature>
<name>A0A8S9SF04_BRACR</name>
<dbReference type="Proteomes" id="UP000712600">
    <property type="component" value="Unassembled WGS sequence"/>
</dbReference>
<accession>A0A8S9SF04</accession>
<protein>
    <submittedName>
        <fullName evidence="2">Uncharacterized protein</fullName>
    </submittedName>
</protein>
<evidence type="ECO:0000313" key="2">
    <source>
        <dbReference type="EMBL" id="KAF3600036.1"/>
    </source>
</evidence>
<keyword evidence="1" id="KW-0812">Transmembrane</keyword>
<gene>
    <name evidence="2" type="ORF">F2Q69_00035601</name>
</gene>
<organism evidence="2 3">
    <name type="scientific">Brassica cretica</name>
    <name type="common">Mustard</name>
    <dbReference type="NCBI Taxonomy" id="69181"/>
    <lineage>
        <taxon>Eukaryota</taxon>
        <taxon>Viridiplantae</taxon>
        <taxon>Streptophyta</taxon>
        <taxon>Embryophyta</taxon>
        <taxon>Tracheophyta</taxon>
        <taxon>Spermatophyta</taxon>
        <taxon>Magnoliopsida</taxon>
        <taxon>eudicotyledons</taxon>
        <taxon>Gunneridae</taxon>
        <taxon>Pentapetalae</taxon>
        <taxon>rosids</taxon>
        <taxon>malvids</taxon>
        <taxon>Brassicales</taxon>
        <taxon>Brassicaceae</taxon>
        <taxon>Brassiceae</taxon>
        <taxon>Brassica</taxon>
    </lineage>
</organism>
<dbReference type="AlphaFoldDB" id="A0A8S9SF04"/>
<keyword evidence="1" id="KW-1133">Transmembrane helix</keyword>